<proteinExistence type="predicted"/>
<evidence type="ECO:0000259" key="5">
    <source>
        <dbReference type="SMART" id="SM00955"/>
    </source>
</evidence>
<dbReference type="InterPro" id="IPR011129">
    <property type="entry name" value="CSD"/>
</dbReference>
<feature type="domain" description="Cold-shock" evidence="4">
    <location>
        <begin position="80"/>
        <end position="139"/>
    </location>
</feature>
<evidence type="ECO:0000256" key="2">
    <source>
        <dbReference type="ARBA" id="ARBA00022801"/>
    </source>
</evidence>
<protein>
    <submittedName>
        <fullName evidence="6">3'-to-5' exoribonuclease RNase R</fullName>
    </submittedName>
</protein>
<dbReference type="GO" id="GO:0004540">
    <property type="term" value="F:RNA nuclease activity"/>
    <property type="evidence" value="ECO:0007669"/>
    <property type="project" value="InterPro"/>
</dbReference>
<accession>A0A1B9F4F6</accession>
<evidence type="ECO:0000313" key="7">
    <source>
        <dbReference type="Proteomes" id="UP000093080"/>
    </source>
</evidence>
<dbReference type="SUPFAM" id="SSF50249">
    <property type="entry name" value="Nucleic acid-binding proteins"/>
    <property type="match status" value="2"/>
</dbReference>
<dbReference type="PATRIC" id="fig|1156395.6.peg.1892"/>
<dbReference type="RefSeq" id="WP_083186735.1">
    <property type="nucleotide sequence ID" value="NZ_MAGO01000009.1"/>
</dbReference>
<dbReference type="InterPro" id="IPR050180">
    <property type="entry name" value="RNR_Ribonuclease"/>
</dbReference>
<dbReference type="STRING" id="1156395.DBT_1878"/>
<dbReference type="GO" id="GO:0005829">
    <property type="term" value="C:cytosol"/>
    <property type="evidence" value="ECO:0007669"/>
    <property type="project" value="UniProtKB-ARBA"/>
</dbReference>
<keyword evidence="2" id="KW-0378">Hydrolase</keyword>
<reference evidence="6 7" key="1">
    <citation type="submission" date="2016-06" db="EMBL/GenBank/DDBJ databases">
        <title>Respiratory ammonification of nitrate coupled to the oxidation of elemental sulfur in deep-sea autotrophic thermophilic bacteria.</title>
        <authorList>
            <person name="Slobodkina G.B."/>
            <person name="Mardanov A.V."/>
            <person name="Ravin N.V."/>
            <person name="Frolova A.A."/>
            <person name="Viryasiv M.B."/>
            <person name="Chernyh N.A."/>
            <person name="Bonch-Osmolovskaya E.A."/>
            <person name="Slobodkin A.I."/>
        </authorList>
    </citation>
    <scope>NUCLEOTIDE SEQUENCE [LARGE SCALE GENOMIC DNA]</scope>
    <source>
        <strain evidence="6 7">S69</strain>
    </source>
</reference>
<evidence type="ECO:0000256" key="3">
    <source>
        <dbReference type="ARBA" id="ARBA00022839"/>
    </source>
</evidence>
<dbReference type="Pfam" id="PF08206">
    <property type="entry name" value="OB_RNB"/>
    <property type="match status" value="1"/>
</dbReference>
<dbReference type="InterPro" id="IPR012340">
    <property type="entry name" value="NA-bd_OB-fold"/>
</dbReference>
<dbReference type="SMART" id="SM00357">
    <property type="entry name" value="CSP"/>
    <property type="match status" value="1"/>
</dbReference>
<dbReference type="InterPro" id="IPR001900">
    <property type="entry name" value="RNase_II/R"/>
</dbReference>
<feature type="domain" description="RNB" evidence="5">
    <location>
        <begin position="260"/>
        <end position="412"/>
    </location>
</feature>
<dbReference type="GO" id="GO:0004527">
    <property type="term" value="F:exonuclease activity"/>
    <property type="evidence" value="ECO:0007669"/>
    <property type="project" value="UniProtKB-KW"/>
</dbReference>
<dbReference type="GO" id="GO:0006402">
    <property type="term" value="P:mRNA catabolic process"/>
    <property type="evidence" value="ECO:0007669"/>
    <property type="project" value="TreeGrafter"/>
</dbReference>
<dbReference type="InterPro" id="IPR040476">
    <property type="entry name" value="CSD2"/>
</dbReference>
<dbReference type="OrthoDB" id="9764149at2"/>
<dbReference type="Pfam" id="PF00773">
    <property type="entry name" value="RNB"/>
    <property type="match status" value="1"/>
</dbReference>
<sequence>MKKKKKKEKNKKLALDSRLLNALKNAGRPIFRREIFHLAHVRPEEKNEAKALLNQLVRAGNIVKLKGSRYGLLDMMTLIQGELRLHPDGFGFVIPEKEGQEDIFIPPSGIKGALHGDRVLARIDRVAKKGPEGTIVRILERGRDKIVGTLYRSKNIAIVTPEDERFGPEIIVPKKDVKGIKSGRAVVVKITFPDPEKVISPRPGPLRGRIVEVLGDPEDLNVQTKIVIRSHDLPYKFEDEALQEAEKLPKKIRPEDLKGRRDLRDLPFVTIDGDTAKDFDDAVYVKKHRSGYTLYVSIADVSHYVPIGSALDLEAYKRGTSVYFPNDVVPMFPEALSNWIASLVPYEDRLTVTAKISYDLKGNVKRCAFYPSVIRSSRRYTYTEVRDLLEQDSCPKELKWMEELCNILNKKG</sequence>
<dbReference type="PANTHER" id="PTHR23355">
    <property type="entry name" value="RIBONUCLEASE"/>
    <property type="match status" value="1"/>
</dbReference>
<dbReference type="PANTHER" id="PTHR23355:SF9">
    <property type="entry name" value="DIS3-LIKE EXONUCLEASE 2"/>
    <property type="match status" value="1"/>
</dbReference>
<evidence type="ECO:0000259" key="4">
    <source>
        <dbReference type="SMART" id="SM00357"/>
    </source>
</evidence>
<dbReference type="Gene3D" id="2.40.50.140">
    <property type="entry name" value="Nucleic acid-binding proteins"/>
    <property type="match status" value="1"/>
</dbReference>
<dbReference type="AlphaFoldDB" id="A0A1B9F4F6"/>
<keyword evidence="7" id="KW-1185">Reference proteome</keyword>
<comment type="caution">
    <text evidence="6">The sequence shown here is derived from an EMBL/GenBank/DDBJ whole genome shotgun (WGS) entry which is preliminary data.</text>
</comment>
<dbReference type="SMART" id="SM00955">
    <property type="entry name" value="RNB"/>
    <property type="match status" value="1"/>
</dbReference>
<evidence type="ECO:0000256" key="1">
    <source>
        <dbReference type="ARBA" id="ARBA00022722"/>
    </source>
</evidence>
<dbReference type="GO" id="GO:0003723">
    <property type="term" value="F:RNA binding"/>
    <property type="evidence" value="ECO:0007669"/>
    <property type="project" value="InterPro"/>
</dbReference>
<organism evidence="6 7">
    <name type="scientific">Dissulfuribacter thermophilus</name>
    <dbReference type="NCBI Taxonomy" id="1156395"/>
    <lineage>
        <taxon>Bacteria</taxon>
        <taxon>Pseudomonadati</taxon>
        <taxon>Thermodesulfobacteriota</taxon>
        <taxon>Dissulfuribacteria</taxon>
        <taxon>Dissulfuribacterales</taxon>
        <taxon>Dissulfuribacteraceae</taxon>
        <taxon>Dissulfuribacter</taxon>
    </lineage>
</organism>
<dbReference type="InterPro" id="IPR013223">
    <property type="entry name" value="RNase_B_OB_dom"/>
</dbReference>
<dbReference type="Pfam" id="PF17876">
    <property type="entry name" value="CSD2"/>
    <property type="match status" value="1"/>
</dbReference>
<name>A0A1B9F4F6_9BACT</name>
<gene>
    <name evidence="6" type="ORF">DBT_1878</name>
</gene>
<dbReference type="Proteomes" id="UP000093080">
    <property type="component" value="Unassembled WGS sequence"/>
</dbReference>
<keyword evidence="3" id="KW-0269">Exonuclease</keyword>
<dbReference type="EMBL" id="MAGO01000009">
    <property type="protein sequence ID" value="OCC14818.1"/>
    <property type="molecule type" value="Genomic_DNA"/>
</dbReference>
<keyword evidence="1" id="KW-0540">Nuclease</keyword>
<evidence type="ECO:0000313" key="6">
    <source>
        <dbReference type="EMBL" id="OCC14818.1"/>
    </source>
</evidence>